<proteinExistence type="predicted"/>
<sequence length="135" mass="13804">MAGEGAKPIASLLLFLNLCMYAIVAAISGWALNVAIDRGFTIGPSLALPAHFSPVFFPIGNAATGFLVIFALIAGVVGSAAAIAGIQHIRAWNRLSLASAASSGIVAWALTLLAMGLACKEIVLDGRNARLTGSR</sequence>
<name>A0A8K0IB37_COCNU</name>
<dbReference type="InterPro" id="IPR008390">
    <property type="entry name" value="AWPM-19"/>
</dbReference>
<keyword evidence="1" id="KW-0472">Membrane</keyword>
<feature type="transmembrane region" description="Helical" evidence="1">
    <location>
        <begin position="56"/>
        <end position="83"/>
    </location>
</feature>
<dbReference type="AlphaFoldDB" id="A0A8K0IB37"/>
<organism evidence="2 3">
    <name type="scientific">Cocos nucifera</name>
    <name type="common">Coconut palm</name>
    <dbReference type="NCBI Taxonomy" id="13894"/>
    <lineage>
        <taxon>Eukaryota</taxon>
        <taxon>Viridiplantae</taxon>
        <taxon>Streptophyta</taxon>
        <taxon>Embryophyta</taxon>
        <taxon>Tracheophyta</taxon>
        <taxon>Spermatophyta</taxon>
        <taxon>Magnoliopsida</taxon>
        <taxon>Liliopsida</taxon>
        <taxon>Arecaceae</taxon>
        <taxon>Arecoideae</taxon>
        <taxon>Cocoseae</taxon>
        <taxon>Attaleinae</taxon>
        <taxon>Cocos</taxon>
    </lineage>
</organism>
<reference evidence="2" key="2">
    <citation type="submission" date="2019-07" db="EMBL/GenBank/DDBJ databases">
        <authorList>
            <person name="Yang Y."/>
            <person name="Bocs S."/>
            <person name="Baudouin L."/>
        </authorList>
    </citation>
    <scope>NUCLEOTIDE SEQUENCE</scope>
    <source>
        <tissue evidence="2">Spear leaf of Hainan Tall coconut</tissue>
    </source>
</reference>
<comment type="caution">
    <text evidence="2">The sequence shown here is derived from an EMBL/GenBank/DDBJ whole genome shotgun (WGS) entry which is preliminary data.</text>
</comment>
<evidence type="ECO:0000256" key="1">
    <source>
        <dbReference type="SAM" id="Phobius"/>
    </source>
</evidence>
<evidence type="ECO:0000313" key="3">
    <source>
        <dbReference type="Proteomes" id="UP000797356"/>
    </source>
</evidence>
<feature type="transmembrane region" description="Helical" evidence="1">
    <location>
        <begin position="12"/>
        <end position="36"/>
    </location>
</feature>
<keyword evidence="1" id="KW-1133">Transmembrane helix</keyword>
<feature type="transmembrane region" description="Helical" evidence="1">
    <location>
        <begin position="95"/>
        <end position="118"/>
    </location>
</feature>
<dbReference type="PANTHER" id="PTHR33294">
    <property type="entry name" value="AWPM-19-LIKE FAMILY PROTEIN"/>
    <property type="match status" value="1"/>
</dbReference>
<accession>A0A8K0IB37</accession>
<gene>
    <name evidence="2" type="ORF">COCNU_06G008870</name>
</gene>
<dbReference type="PANTHER" id="PTHR33294:SF10">
    <property type="entry name" value="OS01G0247900 PROTEIN"/>
    <property type="match status" value="1"/>
</dbReference>
<dbReference type="EMBL" id="CM017877">
    <property type="protein sequence ID" value="KAG1347058.1"/>
    <property type="molecule type" value="Genomic_DNA"/>
</dbReference>
<dbReference type="Pfam" id="PF05512">
    <property type="entry name" value="AWPM-19"/>
    <property type="match status" value="1"/>
</dbReference>
<dbReference type="OrthoDB" id="631515at2759"/>
<keyword evidence="3" id="KW-1185">Reference proteome</keyword>
<protein>
    <submittedName>
        <fullName evidence="2">Membrane protein PM19L</fullName>
    </submittedName>
</protein>
<keyword evidence="1" id="KW-0812">Transmembrane</keyword>
<reference evidence="2" key="1">
    <citation type="journal article" date="2017" name="Gigascience">
        <title>The genome draft of coconut (Cocos nucifera).</title>
        <authorList>
            <person name="Xiao Y."/>
            <person name="Xu P."/>
            <person name="Fan H."/>
            <person name="Baudouin L."/>
            <person name="Xia W."/>
            <person name="Bocs S."/>
            <person name="Xu J."/>
            <person name="Li Q."/>
            <person name="Guo A."/>
            <person name="Zhou L."/>
            <person name="Li J."/>
            <person name="Wu Y."/>
            <person name="Ma Z."/>
            <person name="Armero A."/>
            <person name="Issali A.E."/>
            <person name="Liu N."/>
            <person name="Peng M."/>
            <person name="Yang Y."/>
        </authorList>
    </citation>
    <scope>NUCLEOTIDE SEQUENCE</scope>
    <source>
        <tissue evidence="2">Spear leaf of Hainan Tall coconut</tissue>
    </source>
</reference>
<evidence type="ECO:0000313" key="2">
    <source>
        <dbReference type="EMBL" id="KAG1347058.1"/>
    </source>
</evidence>
<dbReference type="Proteomes" id="UP000797356">
    <property type="component" value="Chromosome 6"/>
</dbReference>